<gene>
    <name evidence="2" type="ORF">GCM10007935_32130</name>
</gene>
<feature type="domain" description="GspL cytoplasmic actin-ATPase-like" evidence="1">
    <location>
        <begin position="20"/>
        <end position="159"/>
    </location>
</feature>
<dbReference type="EMBL" id="BSPB01000033">
    <property type="protein sequence ID" value="GLS15776.1"/>
    <property type="molecule type" value="Genomic_DNA"/>
</dbReference>
<sequence length="402" mass="43687">MLILTPSLSQPPLAPGVPEAWDWVTSTDGREPLRHGSGPLASVPDDPDVVLCLPPRRVAWHRVVWPKVPAGKWRAALEGLLEERLLDDVADTHLALPAERRPGQPLWVAACHAPWLRSCLQVLEAANRPAGRIVPLMAPGAGPEGVEHWVHLEHGQPWVGTRSADGVLLLPLHGTEPGAHPRETADVWLAEPAAAPAAEQRLGHAVALRTLAQQQLQATQSDWNLAQMGFSLSKGARQQQRLRAAWRAWRSHPAWRPARWGLAALLVIHIAGLNALAWQERQRQRDQQQQLDAAVREAAPGVTLVIDGPAQLRREVQRLQRAGGLLGEGDLETLLNAIDPGEAAQLPVPRSIEFANGRTTLTEWNGDAAALEARRAALAAQGWQTRLDGPALVLQPDTPATP</sequence>
<dbReference type="RefSeq" id="WP_284308603.1">
    <property type="nucleotide sequence ID" value="NZ_BSPB01000033.1"/>
</dbReference>
<protein>
    <recommendedName>
        <fullName evidence="1">GspL cytoplasmic actin-ATPase-like domain-containing protein</fullName>
    </recommendedName>
</protein>
<dbReference type="InterPro" id="IPR043129">
    <property type="entry name" value="ATPase_NBD"/>
</dbReference>
<proteinExistence type="predicted"/>
<keyword evidence="3" id="KW-1185">Reference proteome</keyword>
<dbReference type="Gene3D" id="3.30.420.380">
    <property type="match status" value="1"/>
</dbReference>
<evidence type="ECO:0000313" key="3">
    <source>
        <dbReference type="Proteomes" id="UP001156903"/>
    </source>
</evidence>
<name>A0ABQ6C612_9BURK</name>
<organism evidence="2 3">
    <name type="scientific">Hydrogenophaga electricum</name>
    <dbReference type="NCBI Taxonomy" id="1230953"/>
    <lineage>
        <taxon>Bacteria</taxon>
        <taxon>Pseudomonadati</taxon>
        <taxon>Pseudomonadota</taxon>
        <taxon>Betaproteobacteria</taxon>
        <taxon>Burkholderiales</taxon>
        <taxon>Comamonadaceae</taxon>
        <taxon>Hydrogenophaga</taxon>
    </lineage>
</organism>
<reference evidence="3" key="1">
    <citation type="journal article" date="2019" name="Int. J. Syst. Evol. Microbiol.">
        <title>The Global Catalogue of Microorganisms (GCM) 10K type strain sequencing project: providing services to taxonomists for standard genome sequencing and annotation.</title>
        <authorList>
            <consortium name="The Broad Institute Genomics Platform"/>
            <consortium name="The Broad Institute Genome Sequencing Center for Infectious Disease"/>
            <person name="Wu L."/>
            <person name="Ma J."/>
        </authorList>
    </citation>
    <scope>NUCLEOTIDE SEQUENCE [LARGE SCALE GENOMIC DNA]</scope>
    <source>
        <strain evidence="3">NBRC 109341</strain>
    </source>
</reference>
<dbReference type="InterPro" id="IPR024230">
    <property type="entry name" value="GspL_cyto_dom"/>
</dbReference>
<accession>A0ABQ6C612</accession>
<dbReference type="NCBIfam" id="TIGR01709">
    <property type="entry name" value="typeII_sec_gspL"/>
    <property type="match status" value="1"/>
</dbReference>
<dbReference type="SUPFAM" id="SSF53067">
    <property type="entry name" value="Actin-like ATPase domain"/>
    <property type="match status" value="1"/>
</dbReference>
<dbReference type="InterPro" id="IPR007812">
    <property type="entry name" value="T2SS_protein-GspL"/>
</dbReference>
<evidence type="ECO:0000313" key="2">
    <source>
        <dbReference type="EMBL" id="GLS15776.1"/>
    </source>
</evidence>
<dbReference type="Proteomes" id="UP001156903">
    <property type="component" value="Unassembled WGS sequence"/>
</dbReference>
<evidence type="ECO:0000259" key="1">
    <source>
        <dbReference type="Pfam" id="PF05134"/>
    </source>
</evidence>
<comment type="caution">
    <text evidence="2">The sequence shown here is derived from an EMBL/GenBank/DDBJ whole genome shotgun (WGS) entry which is preliminary data.</text>
</comment>
<dbReference type="Pfam" id="PF05134">
    <property type="entry name" value="T2SSL"/>
    <property type="match status" value="1"/>
</dbReference>